<evidence type="ECO:0000313" key="9">
    <source>
        <dbReference type="EMBL" id="BEG98977.1"/>
    </source>
</evidence>
<dbReference type="EMBL" id="AP028055">
    <property type="protein sequence ID" value="BEG98977.1"/>
    <property type="molecule type" value="Genomic_DNA"/>
</dbReference>
<dbReference type="InterPro" id="IPR029018">
    <property type="entry name" value="Hex-like_dom2"/>
</dbReference>
<keyword evidence="5" id="KW-0326">Glycosidase</keyword>
<dbReference type="Pfam" id="PF02838">
    <property type="entry name" value="Glyco_hydro_20b"/>
    <property type="match status" value="1"/>
</dbReference>
<feature type="domain" description="Beta-hexosaminidase bacterial type N-terminal" evidence="8">
    <location>
        <begin position="26"/>
        <end position="150"/>
    </location>
</feature>
<dbReference type="SUPFAM" id="SSF49785">
    <property type="entry name" value="Galactose-binding domain-like"/>
    <property type="match status" value="1"/>
</dbReference>
<comment type="similarity">
    <text evidence="2">Belongs to the glycosyl hydrolase 20 family.</text>
</comment>
<gene>
    <name evidence="9" type="ORF">BSYN_12420</name>
</gene>
<dbReference type="EC" id="3.2.1.52" evidence="3"/>
<dbReference type="InterPro" id="IPR015882">
    <property type="entry name" value="HEX_bac_N"/>
</dbReference>
<evidence type="ECO:0000256" key="2">
    <source>
        <dbReference type="ARBA" id="ARBA00006285"/>
    </source>
</evidence>
<dbReference type="InterPro" id="IPR015883">
    <property type="entry name" value="Glyco_hydro_20_cat"/>
</dbReference>
<proteinExistence type="inferred from homology"/>
<dbReference type="Gene3D" id="2.60.120.260">
    <property type="entry name" value="Galactose-binding domain-like"/>
    <property type="match status" value="1"/>
</dbReference>
<dbReference type="Gene3D" id="3.30.379.10">
    <property type="entry name" value="Chitobiase/beta-hexosaminidase domain 2-like"/>
    <property type="match status" value="1"/>
</dbReference>
<dbReference type="InterPro" id="IPR008979">
    <property type="entry name" value="Galactose-bd-like_sf"/>
</dbReference>
<dbReference type="SUPFAM" id="SSF51445">
    <property type="entry name" value="(Trans)glycosidases"/>
    <property type="match status" value="1"/>
</dbReference>
<feature type="chain" id="PRO_5045981134" description="beta-N-acetylhexosaminidase" evidence="6">
    <location>
        <begin position="25"/>
        <end position="688"/>
    </location>
</feature>
<organism evidence="9 10">
    <name type="scientific">Bacteroides sedimenti</name>
    <dbReference type="NCBI Taxonomy" id="2136147"/>
    <lineage>
        <taxon>Bacteria</taxon>
        <taxon>Pseudomonadati</taxon>
        <taxon>Bacteroidota</taxon>
        <taxon>Bacteroidia</taxon>
        <taxon>Bacteroidales</taxon>
        <taxon>Bacteroidaceae</taxon>
        <taxon>Bacteroides</taxon>
    </lineage>
</organism>
<dbReference type="InterPro" id="IPR017853">
    <property type="entry name" value="GH"/>
</dbReference>
<evidence type="ECO:0000259" key="7">
    <source>
        <dbReference type="Pfam" id="PF00728"/>
    </source>
</evidence>
<dbReference type="PANTHER" id="PTHR22600">
    <property type="entry name" value="BETA-HEXOSAMINIDASE"/>
    <property type="match status" value="1"/>
</dbReference>
<feature type="domain" description="Glycoside hydrolase family 20 catalytic" evidence="7">
    <location>
        <begin position="155"/>
        <end position="496"/>
    </location>
</feature>
<evidence type="ECO:0000256" key="4">
    <source>
        <dbReference type="ARBA" id="ARBA00022801"/>
    </source>
</evidence>
<dbReference type="Gene3D" id="3.20.20.80">
    <property type="entry name" value="Glycosidases"/>
    <property type="match status" value="1"/>
</dbReference>
<keyword evidence="6" id="KW-0732">Signal</keyword>
<dbReference type="CDD" id="cd06563">
    <property type="entry name" value="GH20_chitobiase-like"/>
    <property type="match status" value="1"/>
</dbReference>
<evidence type="ECO:0000259" key="8">
    <source>
        <dbReference type="Pfam" id="PF02838"/>
    </source>
</evidence>
<dbReference type="PANTHER" id="PTHR22600:SF57">
    <property type="entry name" value="BETA-N-ACETYLHEXOSAMINIDASE"/>
    <property type="match status" value="1"/>
</dbReference>
<keyword evidence="4" id="KW-0378">Hydrolase</keyword>
<reference evidence="9 10" key="1">
    <citation type="submission" date="2023-04" db="EMBL/GenBank/DDBJ databases">
        <title>Draft genome sequence of acteroides sedimenti strain YN3PY1.</title>
        <authorList>
            <person name="Yoshida N."/>
        </authorList>
    </citation>
    <scope>NUCLEOTIDE SEQUENCE [LARGE SCALE GENOMIC DNA]</scope>
    <source>
        <strain evidence="9 10">YN3PY1</strain>
    </source>
</reference>
<evidence type="ECO:0000256" key="5">
    <source>
        <dbReference type="ARBA" id="ARBA00023295"/>
    </source>
</evidence>
<accession>A0ABM8IBL4</accession>
<dbReference type="SUPFAM" id="SSF55545">
    <property type="entry name" value="beta-N-acetylhexosaminidase-like domain"/>
    <property type="match status" value="1"/>
</dbReference>
<dbReference type="RefSeq" id="WP_353334182.1">
    <property type="nucleotide sequence ID" value="NZ_AP028055.1"/>
</dbReference>
<evidence type="ECO:0000256" key="3">
    <source>
        <dbReference type="ARBA" id="ARBA00012663"/>
    </source>
</evidence>
<evidence type="ECO:0000313" key="10">
    <source>
        <dbReference type="Proteomes" id="UP001496674"/>
    </source>
</evidence>
<evidence type="ECO:0000256" key="6">
    <source>
        <dbReference type="SAM" id="SignalP"/>
    </source>
</evidence>
<dbReference type="Proteomes" id="UP001496674">
    <property type="component" value="Chromosome"/>
</dbReference>
<comment type="catalytic activity">
    <reaction evidence="1">
        <text>Hydrolysis of terminal non-reducing N-acetyl-D-hexosamine residues in N-acetyl-beta-D-hexosaminides.</text>
        <dbReference type="EC" id="3.2.1.52"/>
    </reaction>
</comment>
<dbReference type="Pfam" id="PF00728">
    <property type="entry name" value="Glyco_hydro_20"/>
    <property type="match status" value="1"/>
</dbReference>
<evidence type="ECO:0000256" key="1">
    <source>
        <dbReference type="ARBA" id="ARBA00001231"/>
    </source>
</evidence>
<keyword evidence="10" id="KW-1185">Reference proteome</keyword>
<dbReference type="PRINTS" id="PR00738">
    <property type="entry name" value="GLHYDRLASE20"/>
</dbReference>
<protein>
    <recommendedName>
        <fullName evidence="3">beta-N-acetylhexosaminidase</fullName>
        <ecNumber evidence="3">3.2.1.52</ecNumber>
    </recommendedName>
</protein>
<name>A0ABM8IBL4_9BACE</name>
<sequence>MKQNRIHILILLLALLCGSREVAAQLNITPKPQFTELQKGAFTLDKKTVLYTNLKGEEKGNMLSLLQESPLKLSSAKKVNKKNSINLLLVNDSTSYSSPESYQLLVTPKQITISAKNGAGLFYGVQSLLQLINQNEGSSIKSIPALQIKDEPRLTYRGLHLDVSRHFFTKEFIKKQLDMMAYYKLNRFHWHLTDGAGWRIEIKKYPLLTDVTAWRPYNTWKEWWKNGRKYCTKDNPKAQGGFYTQEDIKDVVAYAQKRYITVIPEIEMPGHSEEVLAVYPQLSCSGKPYVNSDFCIGNDSTFTFLQDVLTEVMDLFPSKYIHIGGDEAGKSGWKTCPKCQARMQNENLKDVDHLQSYLIHRIENFLNAHGRKLLGWDEILQGGLAPDATVMSWRGEEGGIASAKAGHQAIMTPGAYCYFDAYQDAPNSEPEAIGGFLPLQKVYSYNPVPDSLTAEQKKLIMGVQANLWTEYVPTPEHAEYMIYPRLLALAEVGWTAPENKSYPEFRQRALKAVDFLESRGYHPFQLKNEVGERPASLVKENHLAVGKKITYKEPYYPGYTAGGDSALVNGWRGGWTYGDRRWQGIINHNLDVVIDLGATMPVKSISATFMQLIGPGVWMPHDVEIKVSEDGVNFTTLKQIANEVPEDYERLALRDFGWEGSTTARYVEYIARPNSKKGFLFVDEIIVK</sequence>
<feature type="signal peptide" evidence="6">
    <location>
        <begin position="1"/>
        <end position="24"/>
    </location>
</feature>
<dbReference type="InterPro" id="IPR025705">
    <property type="entry name" value="Beta_hexosaminidase_sua/sub"/>
</dbReference>